<dbReference type="Proteomes" id="UP001501666">
    <property type="component" value="Unassembled WGS sequence"/>
</dbReference>
<evidence type="ECO:0000313" key="1">
    <source>
        <dbReference type="EMBL" id="GAA2692104.1"/>
    </source>
</evidence>
<protein>
    <submittedName>
        <fullName evidence="1">Uncharacterized protein</fullName>
    </submittedName>
</protein>
<dbReference type="RefSeq" id="WP_346154543.1">
    <property type="nucleotide sequence ID" value="NZ_BAAATE010000034.1"/>
</dbReference>
<proteinExistence type="predicted"/>
<keyword evidence="2" id="KW-1185">Reference proteome</keyword>
<dbReference type="EMBL" id="BAAATE010000034">
    <property type="protein sequence ID" value="GAA2692104.1"/>
    <property type="molecule type" value="Genomic_DNA"/>
</dbReference>
<comment type="caution">
    <text evidence="1">The sequence shown here is derived from an EMBL/GenBank/DDBJ whole genome shotgun (WGS) entry which is preliminary data.</text>
</comment>
<gene>
    <name evidence="1" type="ORF">GCM10010412_082820</name>
</gene>
<name>A0ABN3T4L8_9ACTN</name>
<evidence type="ECO:0000313" key="2">
    <source>
        <dbReference type="Proteomes" id="UP001501666"/>
    </source>
</evidence>
<accession>A0ABN3T4L8</accession>
<organism evidence="1 2">
    <name type="scientific">Nonomuraea recticatena</name>
    <dbReference type="NCBI Taxonomy" id="46178"/>
    <lineage>
        <taxon>Bacteria</taxon>
        <taxon>Bacillati</taxon>
        <taxon>Actinomycetota</taxon>
        <taxon>Actinomycetes</taxon>
        <taxon>Streptosporangiales</taxon>
        <taxon>Streptosporangiaceae</taxon>
        <taxon>Nonomuraea</taxon>
    </lineage>
</organism>
<reference evidence="1 2" key="1">
    <citation type="journal article" date="2019" name="Int. J. Syst. Evol. Microbiol.">
        <title>The Global Catalogue of Microorganisms (GCM) 10K type strain sequencing project: providing services to taxonomists for standard genome sequencing and annotation.</title>
        <authorList>
            <consortium name="The Broad Institute Genomics Platform"/>
            <consortium name="The Broad Institute Genome Sequencing Center for Infectious Disease"/>
            <person name="Wu L."/>
            <person name="Ma J."/>
        </authorList>
    </citation>
    <scope>NUCLEOTIDE SEQUENCE [LARGE SCALE GENOMIC DNA]</scope>
    <source>
        <strain evidence="1 2">JCM 6835</strain>
    </source>
</reference>
<sequence length="72" mass="7622">MEQQEQVSAVRLRAARLAGRSVAAEGGPIERNPWRAAGGPLSRAFIAGYRSVVPAEPGSVDYGDNEEGGQRV</sequence>